<keyword evidence="6 9" id="KW-0472">Membrane</keyword>
<dbReference type="CDD" id="cd00637">
    <property type="entry name" value="7tm_classA_rhodopsin-like"/>
    <property type="match status" value="1"/>
</dbReference>
<keyword evidence="4 9" id="KW-1133">Transmembrane helix</keyword>
<accession>A0A914BA93</accession>
<feature type="transmembrane region" description="Helical" evidence="9">
    <location>
        <begin position="141"/>
        <end position="162"/>
    </location>
</feature>
<keyword evidence="12" id="KW-1185">Reference proteome</keyword>
<sequence length="404" mass="44926">MPNITLKEYVGLSVYDSYAEKQLLAALYGLIFVAGVLGNISVLLAVVLSRKPRTTTNVFVVNLAVADLITCLSLPIMILAVLSENRAKLLVSESLCTFHGVLVVVCIGCSINNITSIAVYRALITRRRNRSRFISLFNRRGLAALVTTNWLIPFTIGILPIVSEFGSYGYGDELSTCSFTLKANGSSTYSKIMLAVYYPVQLVVTFVSYALILITVIKVARKVNANPRQTVAVVGGAMRLTAGLRTTRPSVYGNVPASNLLQVPTPDRHLRGGTGRQAWTAYRPSSRAARTHPVRSSARPLLRRNREVTLSLFLVLFFFLICCTPFAVAIVLLQDRFHKFVPFLAALFISNSCINPVIYTARHPEFKAVIRCIIVCRLSKIPMKSSFLRRLLTLQERYHMEFKK</sequence>
<feature type="transmembrane region" description="Helical" evidence="9">
    <location>
        <begin position="308"/>
        <end position="334"/>
    </location>
</feature>
<comment type="subcellular location">
    <subcellularLocation>
        <location evidence="1">Cell membrane</location>
        <topology evidence="1">Multi-pass membrane protein</topology>
    </subcellularLocation>
</comment>
<feature type="transmembrane region" description="Helical" evidence="9">
    <location>
        <begin position="59"/>
        <end position="81"/>
    </location>
</feature>
<keyword evidence="8" id="KW-0807">Transducer</keyword>
<evidence type="ECO:0000256" key="7">
    <source>
        <dbReference type="ARBA" id="ARBA00023170"/>
    </source>
</evidence>
<feature type="transmembrane region" description="Helical" evidence="9">
    <location>
        <begin position="25"/>
        <end position="47"/>
    </location>
</feature>
<dbReference type="PRINTS" id="PR00237">
    <property type="entry name" value="GPCRRHODOPSN"/>
</dbReference>
<dbReference type="GO" id="GO:0005886">
    <property type="term" value="C:plasma membrane"/>
    <property type="evidence" value="ECO:0007669"/>
    <property type="project" value="UniProtKB-SubCell"/>
</dbReference>
<evidence type="ECO:0000259" key="10">
    <source>
        <dbReference type="PROSITE" id="PS50262"/>
    </source>
</evidence>
<keyword evidence="5" id="KW-0297">G-protein coupled receptor</keyword>
<evidence type="ECO:0000256" key="9">
    <source>
        <dbReference type="SAM" id="Phobius"/>
    </source>
</evidence>
<protein>
    <recommendedName>
        <fullName evidence="10">G-protein coupled receptors family 1 profile domain-containing protein</fullName>
    </recommendedName>
</protein>
<dbReference type="GeneID" id="119741441"/>
<reference evidence="11" key="1">
    <citation type="submission" date="2022-11" db="UniProtKB">
        <authorList>
            <consortium name="EnsemblMetazoa"/>
        </authorList>
    </citation>
    <scope>IDENTIFICATION</scope>
</reference>
<proteinExistence type="predicted"/>
<dbReference type="Proteomes" id="UP000887568">
    <property type="component" value="Unplaced"/>
</dbReference>
<dbReference type="RefSeq" id="XP_038073118.1">
    <property type="nucleotide sequence ID" value="XM_038217190.1"/>
</dbReference>
<feature type="transmembrane region" description="Helical" evidence="9">
    <location>
        <begin position="196"/>
        <end position="220"/>
    </location>
</feature>
<dbReference type="Pfam" id="PF00001">
    <property type="entry name" value="7tm_1"/>
    <property type="match status" value="1"/>
</dbReference>
<evidence type="ECO:0000256" key="4">
    <source>
        <dbReference type="ARBA" id="ARBA00022989"/>
    </source>
</evidence>
<keyword evidence="7" id="KW-0675">Receptor</keyword>
<evidence type="ECO:0000256" key="1">
    <source>
        <dbReference type="ARBA" id="ARBA00004651"/>
    </source>
</evidence>
<dbReference type="EnsemblMetazoa" id="XM_038217190.1">
    <property type="protein sequence ID" value="XP_038073118.1"/>
    <property type="gene ID" value="LOC119741441"/>
</dbReference>
<dbReference type="SMART" id="SM01381">
    <property type="entry name" value="7TM_GPCR_Srsx"/>
    <property type="match status" value="1"/>
</dbReference>
<feature type="domain" description="G-protein coupled receptors family 1 profile" evidence="10">
    <location>
        <begin position="38"/>
        <end position="359"/>
    </location>
</feature>
<evidence type="ECO:0000256" key="2">
    <source>
        <dbReference type="ARBA" id="ARBA00022475"/>
    </source>
</evidence>
<keyword evidence="2" id="KW-1003">Cell membrane</keyword>
<keyword evidence="3 9" id="KW-0812">Transmembrane</keyword>
<dbReference type="PANTHER" id="PTHR24228">
    <property type="entry name" value="B2 BRADYKININ RECEPTOR/ANGIOTENSIN II RECEPTOR"/>
    <property type="match status" value="1"/>
</dbReference>
<dbReference type="PROSITE" id="PS50262">
    <property type="entry name" value="G_PROTEIN_RECEP_F1_2"/>
    <property type="match status" value="1"/>
</dbReference>
<feature type="transmembrane region" description="Helical" evidence="9">
    <location>
        <begin position="340"/>
        <end position="361"/>
    </location>
</feature>
<feature type="transmembrane region" description="Helical" evidence="9">
    <location>
        <begin position="101"/>
        <end position="120"/>
    </location>
</feature>
<dbReference type="InterPro" id="IPR017452">
    <property type="entry name" value="GPCR_Rhodpsn_7TM"/>
</dbReference>
<evidence type="ECO:0000313" key="11">
    <source>
        <dbReference type="EnsemblMetazoa" id="XP_038073118.1"/>
    </source>
</evidence>
<name>A0A914BA93_PATMI</name>
<dbReference type="AlphaFoldDB" id="A0A914BA93"/>
<dbReference type="OrthoDB" id="5967390at2759"/>
<dbReference type="GO" id="GO:0004930">
    <property type="term" value="F:G protein-coupled receptor activity"/>
    <property type="evidence" value="ECO:0007669"/>
    <property type="project" value="UniProtKB-KW"/>
</dbReference>
<evidence type="ECO:0000256" key="3">
    <source>
        <dbReference type="ARBA" id="ARBA00022692"/>
    </source>
</evidence>
<evidence type="ECO:0000256" key="5">
    <source>
        <dbReference type="ARBA" id="ARBA00023040"/>
    </source>
</evidence>
<organism evidence="11 12">
    <name type="scientific">Patiria miniata</name>
    <name type="common">Bat star</name>
    <name type="synonym">Asterina miniata</name>
    <dbReference type="NCBI Taxonomy" id="46514"/>
    <lineage>
        <taxon>Eukaryota</taxon>
        <taxon>Metazoa</taxon>
        <taxon>Echinodermata</taxon>
        <taxon>Eleutherozoa</taxon>
        <taxon>Asterozoa</taxon>
        <taxon>Asteroidea</taxon>
        <taxon>Valvatacea</taxon>
        <taxon>Valvatida</taxon>
        <taxon>Asterinidae</taxon>
        <taxon>Patiria</taxon>
    </lineage>
</organism>
<evidence type="ECO:0000256" key="6">
    <source>
        <dbReference type="ARBA" id="ARBA00023136"/>
    </source>
</evidence>
<evidence type="ECO:0000256" key="8">
    <source>
        <dbReference type="ARBA" id="ARBA00023224"/>
    </source>
</evidence>
<dbReference type="Gene3D" id="1.20.1070.10">
    <property type="entry name" value="Rhodopsin 7-helix transmembrane proteins"/>
    <property type="match status" value="1"/>
</dbReference>
<dbReference type="InterPro" id="IPR000276">
    <property type="entry name" value="GPCR_Rhodpsn"/>
</dbReference>
<dbReference type="SUPFAM" id="SSF81321">
    <property type="entry name" value="Family A G protein-coupled receptor-like"/>
    <property type="match status" value="1"/>
</dbReference>
<dbReference type="PANTHER" id="PTHR24228:SF72">
    <property type="entry name" value="G-PROTEIN COUPLED RECEPTORS FAMILY 1 PROFILE DOMAIN-CONTAINING PROTEIN"/>
    <property type="match status" value="1"/>
</dbReference>
<evidence type="ECO:0000313" key="12">
    <source>
        <dbReference type="Proteomes" id="UP000887568"/>
    </source>
</evidence>